<proteinExistence type="predicted"/>
<dbReference type="Proteomes" id="UP000006054">
    <property type="component" value="Chromosome"/>
</dbReference>
<gene>
    <name evidence="1" type="ordered locus">Fleli_1171</name>
</gene>
<accession>I4AI24</accession>
<reference evidence="2" key="1">
    <citation type="submission" date="2012-06" db="EMBL/GenBank/DDBJ databases">
        <title>The complete genome of Flexibacter litoralis DSM 6794.</title>
        <authorList>
            <person name="Lucas S."/>
            <person name="Copeland A."/>
            <person name="Lapidus A."/>
            <person name="Glavina del Rio T."/>
            <person name="Dalin E."/>
            <person name="Tice H."/>
            <person name="Bruce D."/>
            <person name="Goodwin L."/>
            <person name="Pitluck S."/>
            <person name="Peters L."/>
            <person name="Ovchinnikova G."/>
            <person name="Lu M."/>
            <person name="Kyrpides N."/>
            <person name="Mavromatis K."/>
            <person name="Ivanova N."/>
            <person name="Brettin T."/>
            <person name="Detter J.C."/>
            <person name="Han C."/>
            <person name="Larimer F."/>
            <person name="Land M."/>
            <person name="Hauser L."/>
            <person name="Markowitz V."/>
            <person name="Cheng J.-F."/>
            <person name="Hugenholtz P."/>
            <person name="Woyke T."/>
            <person name="Wu D."/>
            <person name="Spring S."/>
            <person name="Lang E."/>
            <person name="Kopitz M."/>
            <person name="Brambilla E."/>
            <person name="Klenk H.-P."/>
            <person name="Eisen J.A."/>
        </authorList>
    </citation>
    <scope>NUCLEOTIDE SEQUENCE [LARGE SCALE GENOMIC DNA]</scope>
    <source>
        <strain evidence="2">ATCC 23117 / DSM 6794 / NBRC 15988 / NCIMB 1366 / Sio-4</strain>
    </source>
</reference>
<evidence type="ECO:0000313" key="1">
    <source>
        <dbReference type="EMBL" id="AFM03609.1"/>
    </source>
</evidence>
<dbReference type="eggNOG" id="ENOG5033E0X">
    <property type="taxonomic scope" value="Bacteria"/>
</dbReference>
<protein>
    <submittedName>
        <fullName evidence="1">Uncharacterized protein</fullName>
    </submittedName>
</protein>
<dbReference type="HOGENOM" id="CLU_2972821_0_0_10"/>
<dbReference type="AlphaFoldDB" id="I4AI24"/>
<name>I4AI24_BERLS</name>
<dbReference type="RefSeq" id="WP_014797066.1">
    <property type="nucleotide sequence ID" value="NC_018018.1"/>
</dbReference>
<dbReference type="EMBL" id="CP003345">
    <property type="protein sequence ID" value="AFM03609.1"/>
    <property type="molecule type" value="Genomic_DNA"/>
</dbReference>
<sequence>MIFIATEDQKGKITAFFAKNKKQLKEKGFKWIRKFDDEHRAILWVNESYLLNQKEFLY</sequence>
<evidence type="ECO:0000313" key="2">
    <source>
        <dbReference type="Proteomes" id="UP000006054"/>
    </source>
</evidence>
<organism evidence="1 2">
    <name type="scientific">Bernardetia litoralis (strain ATCC 23117 / DSM 6794 / NBRC 15988 / NCIMB 1366 / Fx l1 / Sio-4)</name>
    <name type="common">Flexibacter litoralis</name>
    <dbReference type="NCBI Taxonomy" id="880071"/>
    <lineage>
        <taxon>Bacteria</taxon>
        <taxon>Pseudomonadati</taxon>
        <taxon>Bacteroidota</taxon>
        <taxon>Cytophagia</taxon>
        <taxon>Cytophagales</taxon>
        <taxon>Bernardetiaceae</taxon>
        <taxon>Bernardetia</taxon>
    </lineage>
</organism>
<dbReference type="KEGG" id="fli:Fleli_1171"/>
<keyword evidence="2" id="KW-1185">Reference proteome</keyword>